<dbReference type="PIRSF" id="PIRSF006157">
    <property type="entry name" value="Doxgns_DODA"/>
    <property type="match status" value="1"/>
</dbReference>
<dbReference type="Gene3D" id="3.40.830.10">
    <property type="entry name" value="LigB-like"/>
    <property type="match status" value="1"/>
</dbReference>
<keyword evidence="5" id="KW-0560">Oxidoreductase</keyword>
<evidence type="ECO:0000256" key="5">
    <source>
        <dbReference type="ARBA" id="ARBA00023002"/>
    </source>
</evidence>
<comment type="cofactor">
    <cofactor evidence="1">
        <name>Zn(2+)</name>
        <dbReference type="ChEBI" id="CHEBI:29105"/>
    </cofactor>
</comment>
<dbReference type="GO" id="GO:0008198">
    <property type="term" value="F:ferrous iron binding"/>
    <property type="evidence" value="ECO:0007669"/>
    <property type="project" value="InterPro"/>
</dbReference>
<dbReference type="SUPFAM" id="SSF53213">
    <property type="entry name" value="LigB-like"/>
    <property type="match status" value="1"/>
</dbReference>
<proteinExistence type="inferred from homology"/>
<keyword evidence="7" id="KW-0223">Dioxygenase</keyword>
<evidence type="ECO:0000256" key="4">
    <source>
        <dbReference type="ARBA" id="ARBA00022833"/>
    </source>
</evidence>
<gene>
    <name evidence="7" type="ORF">SAMN04487906_1556</name>
</gene>
<dbReference type="AlphaFoldDB" id="A0A1I6SE36"/>
<organism evidence="7 8">
    <name type="scientific">Zhouia amylolytica</name>
    <dbReference type="NCBI Taxonomy" id="376730"/>
    <lineage>
        <taxon>Bacteria</taxon>
        <taxon>Pseudomonadati</taxon>
        <taxon>Bacteroidota</taxon>
        <taxon>Flavobacteriia</taxon>
        <taxon>Flavobacteriales</taxon>
        <taxon>Flavobacteriaceae</taxon>
        <taxon>Zhouia</taxon>
    </lineage>
</organism>
<dbReference type="PANTHER" id="PTHR30096:SF0">
    <property type="entry name" value="4,5-DOPA DIOXYGENASE EXTRADIOL-LIKE PROTEIN"/>
    <property type="match status" value="1"/>
</dbReference>
<dbReference type="OrthoDB" id="9790889at2"/>
<dbReference type="GO" id="GO:0008270">
    <property type="term" value="F:zinc ion binding"/>
    <property type="evidence" value="ECO:0007669"/>
    <property type="project" value="InterPro"/>
</dbReference>
<dbReference type="CDD" id="cd07363">
    <property type="entry name" value="45_DOPA_Dioxygenase"/>
    <property type="match status" value="1"/>
</dbReference>
<name>A0A1I6SE36_9FLAO</name>
<dbReference type="Proteomes" id="UP000183209">
    <property type="component" value="Unassembled WGS sequence"/>
</dbReference>
<evidence type="ECO:0000313" key="8">
    <source>
        <dbReference type="Proteomes" id="UP000183209"/>
    </source>
</evidence>
<dbReference type="GO" id="GO:0016702">
    <property type="term" value="F:oxidoreductase activity, acting on single donors with incorporation of molecular oxygen, incorporation of two atoms of oxygen"/>
    <property type="evidence" value="ECO:0007669"/>
    <property type="project" value="UniProtKB-ARBA"/>
</dbReference>
<accession>A0A1I6SE36</accession>
<keyword evidence="3" id="KW-0479">Metal-binding</keyword>
<dbReference type="InterPro" id="IPR004183">
    <property type="entry name" value="Xdiol_dOase_suB"/>
</dbReference>
<dbReference type="RefSeq" id="WP_074978037.1">
    <property type="nucleotide sequence ID" value="NZ_FPAG01000004.1"/>
</dbReference>
<keyword evidence="4" id="KW-0862">Zinc</keyword>
<protein>
    <submittedName>
        <fullName evidence="7">Aromatic ring-opening dioxygenase, catalytic subunit, LigB family</fullName>
    </submittedName>
</protein>
<dbReference type="Pfam" id="PF02900">
    <property type="entry name" value="LigB"/>
    <property type="match status" value="1"/>
</dbReference>
<evidence type="ECO:0000256" key="3">
    <source>
        <dbReference type="ARBA" id="ARBA00022723"/>
    </source>
</evidence>
<feature type="domain" description="Extradiol ring-cleavage dioxygenase class III enzyme subunit B" evidence="6">
    <location>
        <begin position="48"/>
        <end position="273"/>
    </location>
</feature>
<evidence type="ECO:0000256" key="1">
    <source>
        <dbReference type="ARBA" id="ARBA00001947"/>
    </source>
</evidence>
<dbReference type="NCBIfam" id="NF007914">
    <property type="entry name" value="PRK10628.1"/>
    <property type="match status" value="1"/>
</dbReference>
<comment type="similarity">
    <text evidence="2">Belongs to the DODA-type extradiol aromatic ring-opening dioxygenase family.</text>
</comment>
<evidence type="ECO:0000259" key="6">
    <source>
        <dbReference type="Pfam" id="PF02900"/>
    </source>
</evidence>
<evidence type="ECO:0000256" key="2">
    <source>
        <dbReference type="ARBA" id="ARBA00007581"/>
    </source>
</evidence>
<dbReference type="EMBL" id="FPAG01000004">
    <property type="protein sequence ID" value="SFS75231.1"/>
    <property type="molecule type" value="Genomic_DNA"/>
</dbReference>
<reference evidence="7 8" key="1">
    <citation type="submission" date="2016-10" db="EMBL/GenBank/DDBJ databases">
        <authorList>
            <person name="de Groot N.N."/>
        </authorList>
    </citation>
    <scope>NUCLEOTIDE SEQUENCE [LARGE SCALE GENOMIC DNA]</scope>
    <source>
        <strain evidence="7 8">CGMCC 1.6114</strain>
    </source>
</reference>
<dbReference type="InterPro" id="IPR014436">
    <property type="entry name" value="Extradiol_dOase_DODA"/>
</dbReference>
<sequence length="294" mass="32880">MNRKTFLKTLLASVPVTMVGMNLKHLHKITDAFGSSSKMPVLFLGHGSPMNAIAENEFVQGFRNISTEIEIPKAIVVISAHWETKGTKVTAMEHPATIHDFGGFPKELYEIQYPAPGMPELAHEIKNITKTSEVSLDEKWGLDHGAWTVIRHMYPKADIPVIQLSLDYSKNPQEHYDLAKELASLRHKGILVVGSGNLVHNLGMVHWQKLNENFGFDWANEANDKMKKFILEGNHQALINYSKQGSAFNLSIPTPEHYLPLLYALALQDDKDELKIFNDEPVGGSLTMTSLKIG</sequence>
<evidence type="ECO:0000313" key="7">
    <source>
        <dbReference type="EMBL" id="SFS75231.1"/>
    </source>
</evidence>
<dbReference type="PANTHER" id="PTHR30096">
    <property type="entry name" value="4,5-DOPA DIOXYGENASE EXTRADIOL-LIKE PROTEIN"/>
    <property type="match status" value="1"/>
</dbReference>